<evidence type="ECO:0000256" key="4">
    <source>
        <dbReference type="PROSITE-ProRule" id="PRU00332"/>
    </source>
</evidence>
<gene>
    <name evidence="9" type="primary">LOC104788244</name>
</gene>
<evidence type="ECO:0000256" key="1">
    <source>
        <dbReference type="ARBA" id="ARBA00004123"/>
    </source>
</evidence>
<dbReference type="InterPro" id="IPR012677">
    <property type="entry name" value="Nucleotide-bd_a/b_plait_sf"/>
</dbReference>
<dbReference type="InterPro" id="IPR002344">
    <property type="entry name" value="Lupus_La"/>
</dbReference>
<accession>A0ABM0Z9B8</accession>
<evidence type="ECO:0000259" key="7">
    <source>
        <dbReference type="PROSITE" id="PS50961"/>
    </source>
</evidence>
<feature type="domain" description="HTH La-type RNA-binding" evidence="7">
    <location>
        <begin position="94"/>
        <end position="185"/>
    </location>
</feature>
<feature type="region of interest" description="Disordered" evidence="5">
    <location>
        <begin position="288"/>
        <end position="402"/>
    </location>
</feature>
<organism evidence="8 9">
    <name type="scientific">Camelina sativa</name>
    <name type="common">False flax</name>
    <name type="synonym">Myagrum sativum</name>
    <dbReference type="NCBI Taxonomy" id="90675"/>
    <lineage>
        <taxon>Eukaryota</taxon>
        <taxon>Viridiplantae</taxon>
        <taxon>Streptophyta</taxon>
        <taxon>Embryophyta</taxon>
        <taxon>Tracheophyta</taxon>
        <taxon>Spermatophyta</taxon>
        <taxon>Magnoliopsida</taxon>
        <taxon>eudicotyledons</taxon>
        <taxon>Gunneridae</taxon>
        <taxon>Pentapetalae</taxon>
        <taxon>rosids</taxon>
        <taxon>malvids</taxon>
        <taxon>Brassicales</taxon>
        <taxon>Brassicaceae</taxon>
        <taxon>Camelineae</taxon>
        <taxon>Camelina</taxon>
    </lineage>
</organism>
<protein>
    <submittedName>
        <fullName evidence="9">La-related protein 6B-like</fullName>
    </submittedName>
</protein>
<dbReference type="PRINTS" id="PR00302">
    <property type="entry name" value="LUPUSLA"/>
</dbReference>
<dbReference type="GeneID" id="104788244"/>
<feature type="region of interest" description="Disordered" evidence="5">
    <location>
        <begin position="1"/>
        <end position="96"/>
    </location>
</feature>
<dbReference type="CDD" id="cd12288">
    <property type="entry name" value="RRM_La_like_plant"/>
    <property type="match status" value="1"/>
</dbReference>
<dbReference type="Pfam" id="PF05383">
    <property type="entry name" value="La"/>
    <property type="match status" value="1"/>
</dbReference>
<dbReference type="InterPro" id="IPR036390">
    <property type="entry name" value="WH_DNA-bd_sf"/>
</dbReference>
<feature type="domain" description="RRM" evidence="6">
    <location>
        <begin position="192"/>
        <end position="286"/>
    </location>
</feature>
<dbReference type="Gene3D" id="3.30.70.330">
    <property type="match status" value="1"/>
</dbReference>
<dbReference type="InterPro" id="IPR035979">
    <property type="entry name" value="RBD_domain_sf"/>
</dbReference>
<dbReference type="RefSeq" id="XP_010512276.1">
    <property type="nucleotide sequence ID" value="XM_010513974.2"/>
</dbReference>
<dbReference type="InterPro" id="IPR045180">
    <property type="entry name" value="La_dom_prot"/>
</dbReference>
<evidence type="ECO:0000313" key="8">
    <source>
        <dbReference type="Proteomes" id="UP000694864"/>
    </source>
</evidence>
<keyword evidence="8" id="KW-1185">Reference proteome</keyword>
<comment type="subcellular location">
    <subcellularLocation>
        <location evidence="1">Nucleus</location>
    </subcellularLocation>
</comment>
<sequence>MADQKPLDSFTPPLQSDDLSHSPAPPPLSSRLNANAPEFVPAQPRMMIPPPPPPHMYHHHPPPPLFTGPHERRRDRKKKEQPETGASVSIDPKSGLPEDTVQKIVKQVEYYFGDLNLATTDLLMRFISKDPQGYVPVHVVASFNKIKSFINSVSQLATVLQNSSKLVVSEDEQKVRRIYPITKIALEELQSRIVIAGNLPADHCYHNLMKIFSAVGSVKHIRTCQPQNSGYSFPSAARSANTDFSNKVHAFVEYETVELAERAVAELNEERNWRSGLRVRLMLQDQTKEPKHVLQEGGRKEEDDDDKKFEDCGGERDGHGEEEEQGDKKRRGHNRGGQGRGRSQNQNENSKQNLNYQMNNNNTDHQVSMGKQQQQPPPGPRMPDGTKGFSLGRGKPVIVHPQ</sequence>
<evidence type="ECO:0000256" key="2">
    <source>
        <dbReference type="ARBA" id="ARBA00022884"/>
    </source>
</evidence>
<reference evidence="9" key="2">
    <citation type="submission" date="2025-08" db="UniProtKB">
        <authorList>
            <consortium name="RefSeq"/>
        </authorList>
    </citation>
    <scope>IDENTIFICATION</scope>
    <source>
        <tissue evidence="9">Leaf</tissue>
    </source>
</reference>
<feature type="compositionally biased region" description="Low complexity" evidence="5">
    <location>
        <begin position="341"/>
        <end position="362"/>
    </location>
</feature>
<dbReference type="PANTHER" id="PTHR22792">
    <property type="entry name" value="LUPUS LA PROTEIN-RELATED"/>
    <property type="match status" value="1"/>
</dbReference>
<dbReference type="PROSITE" id="PS50961">
    <property type="entry name" value="HTH_LA"/>
    <property type="match status" value="1"/>
</dbReference>
<dbReference type="Pfam" id="PF07145">
    <property type="entry name" value="PAM2"/>
    <property type="match status" value="1"/>
</dbReference>
<proteinExistence type="predicted"/>
<dbReference type="PROSITE" id="PS50102">
    <property type="entry name" value="RRM"/>
    <property type="match status" value="1"/>
</dbReference>
<dbReference type="InterPro" id="IPR036388">
    <property type="entry name" value="WH-like_DNA-bd_sf"/>
</dbReference>
<dbReference type="Proteomes" id="UP000694864">
    <property type="component" value="Chromosome 5"/>
</dbReference>
<dbReference type="InterPro" id="IPR000504">
    <property type="entry name" value="RRM_dom"/>
</dbReference>
<dbReference type="InterPro" id="IPR009818">
    <property type="entry name" value="PAM2_motif"/>
</dbReference>
<feature type="compositionally biased region" description="Basic and acidic residues" evidence="5">
    <location>
        <begin position="288"/>
        <end position="319"/>
    </location>
</feature>
<evidence type="ECO:0000256" key="5">
    <source>
        <dbReference type="SAM" id="MobiDB-lite"/>
    </source>
</evidence>
<keyword evidence="2 4" id="KW-0694">RNA-binding</keyword>
<name>A0ABM0Z9B8_CAMSA</name>
<evidence type="ECO:0000256" key="3">
    <source>
        <dbReference type="ARBA" id="ARBA00023242"/>
    </source>
</evidence>
<reference evidence="8" key="1">
    <citation type="journal article" date="2014" name="Nat. Commun.">
        <title>The emerging biofuel crop Camelina sativa retains a highly undifferentiated hexaploid genome structure.</title>
        <authorList>
            <person name="Kagale S."/>
            <person name="Koh C."/>
            <person name="Nixon J."/>
            <person name="Bollina V."/>
            <person name="Clarke W.E."/>
            <person name="Tuteja R."/>
            <person name="Spillane C."/>
            <person name="Robinson S.J."/>
            <person name="Links M.G."/>
            <person name="Clarke C."/>
            <person name="Higgins E.E."/>
            <person name="Huebert T."/>
            <person name="Sharpe A.G."/>
            <person name="Parkin I.A."/>
        </authorList>
    </citation>
    <scope>NUCLEOTIDE SEQUENCE [LARGE SCALE GENOMIC DNA]</scope>
    <source>
        <strain evidence="8">cv. DH55</strain>
    </source>
</reference>
<keyword evidence="3" id="KW-0539">Nucleus</keyword>
<dbReference type="PANTHER" id="PTHR22792:SF66">
    <property type="entry name" value="LA-RELATED PROTEIN 6B"/>
    <property type="match status" value="1"/>
</dbReference>
<dbReference type="Gene3D" id="1.10.10.10">
    <property type="entry name" value="Winged helix-like DNA-binding domain superfamily/Winged helix DNA-binding domain"/>
    <property type="match status" value="1"/>
</dbReference>
<dbReference type="SMART" id="SM00715">
    <property type="entry name" value="LA"/>
    <property type="match status" value="1"/>
</dbReference>
<dbReference type="SUPFAM" id="SSF54928">
    <property type="entry name" value="RNA-binding domain, RBD"/>
    <property type="match status" value="1"/>
</dbReference>
<dbReference type="InterPro" id="IPR034878">
    <property type="entry name" value="La-rel_plant_RRM"/>
</dbReference>
<dbReference type="SUPFAM" id="SSF46785">
    <property type="entry name" value="Winged helix' DNA-binding domain"/>
    <property type="match status" value="1"/>
</dbReference>
<evidence type="ECO:0000313" key="9">
    <source>
        <dbReference type="RefSeq" id="XP_010512276.1"/>
    </source>
</evidence>
<evidence type="ECO:0000259" key="6">
    <source>
        <dbReference type="PROSITE" id="PS50102"/>
    </source>
</evidence>
<dbReference type="InterPro" id="IPR006630">
    <property type="entry name" value="La_HTH"/>
</dbReference>